<organism evidence="1 2">
    <name type="scientific">Kingdonia uniflora</name>
    <dbReference type="NCBI Taxonomy" id="39325"/>
    <lineage>
        <taxon>Eukaryota</taxon>
        <taxon>Viridiplantae</taxon>
        <taxon>Streptophyta</taxon>
        <taxon>Embryophyta</taxon>
        <taxon>Tracheophyta</taxon>
        <taxon>Spermatophyta</taxon>
        <taxon>Magnoliopsida</taxon>
        <taxon>Ranunculales</taxon>
        <taxon>Circaeasteraceae</taxon>
        <taxon>Kingdonia</taxon>
    </lineage>
</organism>
<sequence length="74" mass="8399">MYTLRRPPKHYEDFVCFHFLERAHVILEVGKAYAEGADIGFLGGKSGTLKLQKELSDILPRLVESFTRNGAKEC</sequence>
<evidence type="ECO:0000313" key="1">
    <source>
        <dbReference type="EMBL" id="KAF6149658.1"/>
    </source>
</evidence>
<dbReference type="OrthoDB" id="47801at2759"/>
<accession>A0A7J7M4G6</accession>
<proteinExistence type="predicted"/>
<dbReference type="EMBL" id="JACGCM010001782">
    <property type="protein sequence ID" value="KAF6149658.1"/>
    <property type="molecule type" value="Genomic_DNA"/>
</dbReference>
<protein>
    <submittedName>
        <fullName evidence="1">Uncharacterized protein</fullName>
    </submittedName>
</protein>
<keyword evidence="2" id="KW-1185">Reference proteome</keyword>
<evidence type="ECO:0000313" key="2">
    <source>
        <dbReference type="Proteomes" id="UP000541444"/>
    </source>
</evidence>
<dbReference type="Proteomes" id="UP000541444">
    <property type="component" value="Unassembled WGS sequence"/>
</dbReference>
<name>A0A7J7M4G6_9MAGN</name>
<reference evidence="1 2" key="1">
    <citation type="journal article" date="2020" name="IScience">
        <title>Genome Sequencing of the Endangered Kingdonia uniflora (Circaeasteraceae, Ranunculales) Reveals Potential Mechanisms of Evolutionary Specialization.</title>
        <authorList>
            <person name="Sun Y."/>
            <person name="Deng T."/>
            <person name="Zhang A."/>
            <person name="Moore M.J."/>
            <person name="Landis J.B."/>
            <person name="Lin N."/>
            <person name="Zhang H."/>
            <person name="Zhang X."/>
            <person name="Huang J."/>
            <person name="Zhang X."/>
            <person name="Sun H."/>
            <person name="Wang H."/>
        </authorList>
    </citation>
    <scope>NUCLEOTIDE SEQUENCE [LARGE SCALE GENOMIC DNA]</scope>
    <source>
        <strain evidence="1">TB1705</strain>
        <tissue evidence="1">Leaf</tissue>
    </source>
</reference>
<comment type="caution">
    <text evidence="1">The sequence shown here is derived from an EMBL/GenBank/DDBJ whole genome shotgun (WGS) entry which is preliminary data.</text>
</comment>
<dbReference type="AlphaFoldDB" id="A0A7J7M4G6"/>
<gene>
    <name evidence="1" type="ORF">GIB67_017391</name>
</gene>